<evidence type="ECO:0000313" key="5">
    <source>
        <dbReference type="Proteomes" id="UP000091820"/>
    </source>
</evidence>
<dbReference type="Proteomes" id="UP000091820">
    <property type="component" value="Unassembled WGS sequence"/>
</dbReference>
<dbReference type="InterPro" id="IPR021867">
    <property type="entry name" value="Bmt2/SAMTOR"/>
</dbReference>
<dbReference type="EnsemblMetazoa" id="GBRI036093-RA">
    <property type="protein sequence ID" value="GBRI036093-PA"/>
    <property type="gene ID" value="GBRI036093"/>
</dbReference>
<proteinExistence type="predicted"/>
<name>A0A1A9WXH5_9MUSC</name>
<dbReference type="GO" id="GO:0032259">
    <property type="term" value="P:methylation"/>
    <property type="evidence" value="ECO:0007669"/>
    <property type="project" value="UniProtKB-KW"/>
</dbReference>
<evidence type="ECO:0000256" key="3">
    <source>
        <dbReference type="ARBA" id="ARBA00022691"/>
    </source>
</evidence>
<dbReference type="PANTHER" id="PTHR21008">
    <property type="entry name" value="S-ADENOSYLMETHIONINE SENSOR UPSTREAM OF MTORC1-RELATED"/>
    <property type="match status" value="1"/>
</dbReference>
<reference evidence="5" key="1">
    <citation type="submission" date="2014-03" db="EMBL/GenBank/DDBJ databases">
        <authorList>
            <person name="Aksoy S."/>
            <person name="Warren W."/>
            <person name="Wilson R.K."/>
        </authorList>
    </citation>
    <scope>NUCLEOTIDE SEQUENCE [LARGE SCALE GENOMIC DNA]</scope>
    <source>
        <strain evidence="5">IAEA</strain>
    </source>
</reference>
<evidence type="ECO:0000313" key="4">
    <source>
        <dbReference type="EnsemblMetazoa" id="GBRI036093-PA"/>
    </source>
</evidence>
<reference evidence="4" key="2">
    <citation type="submission" date="2020-05" db="UniProtKB">
        <authorList>
            <consortium name="EnsemblMetazoa"/>
        </authorList>
    </citation>
    <scope>IDENTIFICATION</scope>
    <source>
        <strain evidence="4">IAEA</strain>
    </source>
</reference>
<keyword evidence="2" id="KW-0808">Transferase</keyword>
<dbReference type="GO" id="GO:1904262">
    <property type="term" value="P:negative regulation of TORC1 signaling"/>
    <property type="evidence" value="ECO:0007669"/>
    <property type="project" value="TreeGrafter"/>
</dbReference>
<keyword evidence="3" id="KW-0949">S-adenosyl-L-methionine</keyword>
<evidence type="ECO:0000256" key="2">
    <source>
        <dbReference type="ARBA" id="ARBA00022679"/>
    </source>
</evidence>
<dbReference type="GO" id="GO:0008168">
    <property type="term" value="F:methyltransferase activity"/>
    <property type="evidence" value="ECO:0007669"/>
    <property type="project" value="UniProtKB-KW"/>
</dbReference>
<dbReference type="PANTHER" id="PTHR21008:SF0">
    <property type="entry name" value="S-ADENOSYLMETHIONINE SENSOR UPSTREAM OF MTORC1"/>
    <property type="match status" value="1"/>
</dbReference>
<sequence length="81" mass="9133">MCLATDDVLQGDFSHIQIKSMQNPKVGLENNIVSYLPATYCECVVFSLLLEYMPTSEQRISCCCKAYELLRTGGHFSYNNS</sequence>
<organism evidence="4 5">
    <name type="scientific">Glossina brevipalpis</name>
    <dbReference type="NCBI Taxonomy" id="37001"/>
    <lineage>
        <taxon>Eukaryota</taxon>
        <taxon>Metazoa</taxon>
        <taxon>Ecdysozoa</taxon>
        <taxon>Arthropoda</taxon>
        <taxon>Hexapoda</taxon>
        <taxon>Insecta</taxon>
        <taxon>Pterygota</taxon>
        <taxon>Neoptera</taxon>
        <taxon>Endopterygota</taxon>
        <taxon>Diptera</taxon>
        <taxon>Brachycera</taxon>
        <taxon>Muscomorpha</taxon>
        <taxon>Hippoboscoidea</taxon>
        <taxon>Glossinidae</taxon>
        <taxon>Glossina</taxon>
    </lineage>
</organism>
<keyword evidence="5" id="KW-1185">Reference proteome</keyword>
<accession>A0A1A9WXH5</accession>
<evidence type="ECO:0000256" key="1">
    <source>
        <dbReference type="ARBA" id="ARBA00022603"/>
    </source>
</evidence>
<dbReference type="VEuPathDB" id="VectorBase:GBRI036093"/>
<keyword evidence="1" id="KW-0489">Methyltransferase</keyword>
<protein>
    <submittedName>
        <fullName evidence="4">Uncharacterized protein</fullName>
    </submittedName>
</protein>
<dbReference type="AlphaFoldDB" id="A0A1A9WXH5"/>